<evidence type="ECO:0000256" key="6">
    <source>
        <dbReference type="SAM" id="MobiDB-lite"/>
    </source>
</evidence>
<keyword evidence="4" id="KW-0493">Microtubule</keyword>
<dbReference type="GO" id="GO:0000930">
    <property type="term" value="C:gamma-tubulin complex"/>
    <property type="evidence" value="ECO:0007669"/>
    <property type="project" value="TreeGrafter"/>
</dbReference>
<dbReference type="EMBL" id="VXIV02000883">
    <property type="protein sequence ID" value="KAF6035402.1"/>
    <property type="molecule type" value="Genomic_DNA"/>
</dbReference>
<evidence type="ECO:0000256" key="3">
    <source>
        <dbReference type="ARBA" id="ARBA00022490"/>
    </source>
</evidence>
<evidence type="ECO:0000256" key="4">
    <source>
        <dbReference type="ARBA" id="ARBA00022701"/>
    </source>
</evidence>
<dbReference type="Gene3D" id="1.20.120.1900">
    <property type="entry name" value="Gamma-tubulin complex, C-terminal domain"/>
    <property type="match status" value="1"/>
</dbReference>
<dbReference type="InterPro" id="IPR041470">
    <property type="entry name" value="GCP_N"/>
</dbReference>
<dbReference type="InterPro" id="IPR007259">
    <property type="entry name" value="GCP"/>
</dbReference>
<feature type="compositionally biased region" description="Low complexity" evidence="6">
    <location>
        <begin position="156"/>
        <end position="186"/>
    </location>
</feature>
<dbReference type="InterPro" id="IPR042241">
    <property type="entry name" value="GCP_C_sf"/>
</dbReference>
<dbReference type="PANTHER" id="PTHR19302:SF14">
    <property type="entry name" value="GAMMA-TUBULIN COMPLEX COMPONENT 3"/>
    <property type="match status" value="1"/>
</dbReference>
<dbReference type="GO" id="GO:0051225">
    <property type="term" value="P:spindle assembly"/>
    <property type="evidence" value="ECO:0007669"/>
    <property type="project" value="TreeGrafter"/>
</dbReference>
<dbReference type="AlphaFoldDB" id="A0A7J7K9R9"/>
<feature type="domain" description="Gamma tubulin complex component protein N-terminal" evidence="8">
    <location>
        <begin position="209"/>
        <end position="504"/>
    </location>
</feature>
<keyword evidence="3" id="KW-0963">Cytoplasm</keyword>
<reference evidence="9" key="1">
    <citation type="submission" date="2020-06" db="EMBL/GenBank/DDBJ databases">
        <title>Draft genome of Bugula neritina, a colonial animal packing powerful symbionts and potential medicines.</title>
        <authorList>
            <person name="Rayko M."/>
        </authorList>
    </citation>
    <scope>NUCLEOTIDE SEQUENCE [LARGE SCALE GENOMIC DNA]</scope>
    <source>
        <strain evidence="9">Kwan_BN1</strain>
    </source>
</reference>
<feature type="region of interest" description="Disordered" evidence="6">
    <location>
        <begin position="152"/>
        <end position="188"/>
    </location>
</feature>
<keyword evidence="10" id="KW-1185">Reference proteome</keyword>
<dbReference type="GO" id="GO:0000922">
    <property type="term" value="C:spindle pole"/>
    <property type="evidence" value="ECO:0007669"/>
    <property type="project" value="InterPro"/>
</dbReference>
<dbReference type="GO" id="GO:0031122">
    <property type="term" value="P:cytoplasmic microtubule organization"/>
    <property type="evidence" value="ECO:0007669"/>
    <property type="project" value="TreeGrafter"/>
</dbReference>
<dbReference type="GO" id="GO:0051011">
    <property type="term" value="F:microtubule minus-end binding"/>
    <property type="evidence" value="ECO:0007669"/>
    <property type="project" value="TreeGrafter"/>
</dbReference>
<gene>
    <name evidence="9" type="ORF">EB796_006294</name>
</gene>
<dbReference type="OrthoDB" id="5860513at2759"/>
<dbReference type="PANTHER" id="PTHR19302">
    <property type="entry name" value="GAMMA TUBULIN COMPLEX PROTEIN"/>
    <property type="match status" value="1"/>
</dbReference>
<organism evidence="9 10">
    <name type="scientific">Bugula neritina</name>
    <name type="common">Brown bryozoan</name>
    <name type="synonym">Sertularia neritina</name>
    <dbReference type="NCBI Taxonomy" id="10212"/>
    <lineage>
        <taxon>Eukaryota</taxon>
        <taxon>Metazoa</taxon>
        <taxon>Spiralia</taxon>
        <taxon>Lophotrochozoa</taxon>
        <taxon>Bryozoa</taxon>
        <taxon>Gymnolaemata</taxon>
        <taxon>Cheilostomatida</taxon>
        <taxon>Flustrina</taxon>
        <taxon>Buguloidea</taxon>
        <taxon>Bugulidae</taxon>
        <taxon>Bugula</taxon>
    </lineage>
</organism>
<dbReference type="Pfam" id="PF04130">
    <property type="entry name" value="GCP_C_terminal"/>
    <property type="match status" value="1"/>
</dbReference>
<evidence type="ECO:0000313" key="9">
    <source>
        <dbReference type="EMBL" id="KAF6035402.1"/>
    </source>
</evidence>
<dbReference type="GO" id="GO:0051321">
    <property type="term" value="P:meiotic cell cycle"/>
    <property type="evidence" value="ECO:0007669"/>
    <property type="project" value="TreeGrafter"/>
</dbReference>
<evidence type="ECO:0000256" key="5">
    <source>
        <dbReference type="ARBA" id="ARBA00023212"/>
    </source>
</evidence>
<keyword evidence="5" id="KW-0206">Cytoskeleton</keyword>
<comment type="similarity">
    <text evidence="2">Belongs to the TUBGCP family.</text>
</comment>
<dbReference type="GO" id="GO:0000278">
    <property type="term" value="P:mitotic cell cycle"/>
    <property type="evidence" value="ECO:0007669"/>
    <property type="project" value="TreeGrafter"/>
</dbReference>
<dbReference type="Proteomes" id="UP000593567">
    <property type="component" value="Unassembled WGS sequence"/>
</dbReference>
<evidence type="ECO:0000259" key="8">
    <source>
        <dbReference type="Pfam" id="PF17681"/>
    </source>
</evidence>
<proteinExistence type="inferred from homology"/>
<dbReference type="GO" id="GO:0005874">
    <property type="term" value="C:microtubule"/>
    <property type="evidence" value="ECO:0007669"/>
    <property type="project" value="UniProtKB-KW"/>
</dbReference>
<dbReference type="InterPro" id="IPR040457">
    <property type="entry name" value="GCP_C"/>
</dbReference>
<evidence type="ECO:0000256" key="1">
    <source>
        <dbReference type="ARBA" id="ARBA00004245"/>
    </source>
</evidence>
<comment type="subcellular location">
    <subcellularLocation>
        <location evidence="1">Cytoplasm</location>
        <location evidence="1">Cytoskeleton</location>
    </subcellularLocation>
</comment>
<dbReference type="GO" id="GO:0007020">
    <property type="term" value="P:microtubule nucleation"/>
    <property type="evidence" value="ECO:0007669"/>
    <property type="project" value="InterPro"/>
</dbReference>
<evidence type="ECO:0000256" key="2">
    <source>
        <dbReference type="ARBA" id="ARBA00010337"/>
    </source>
</evidence>
<comment type="caution">
    <text evidence="9">The sequence shown here is derived from an EMBL/GenBank/DDBJ whole genome shotgun (WGS) entry which is preliminary data.</text>
</comment>
<accession>A0A7J7K9R9</accession>
<protein>
    <submittedName>
        <fullName evidence="9">TUBGCP3</fullName>
    </submittedName>
</protein>
<evidence type="ECO:0000259" key="7">
    <source>
        <dbReference type="Pfam" id="PF04130"/>
    </source>
</evidence>
<evidence type="ECO:0000313" key="10">
    <source>
        <dbReference type="Proteomes" id="UP000593567"/>
    </source>
</evidence>
<dbReference type="GO" id="GO:0043015">
    <property type="term" value="F:gamma-tubulin binding"/>
    <property type="evidence" value="ECO:0007669"/>
    <property type="project" value="InterPro"/>
</dbReference>
<sequence>MSEEDQLLRNLTQSSLGKGHDNKQVNDLQRLYRKILHASHFSSDFNVNKVVKHLAVNKDVKVAAEFQTLYEKLAKLGTITHLDNVVEFLHKVGIDNERTQTFNSGVRVSSTPLQSELRSLQTPAALSHFSVTPYGQTPANSVTRLSAGERQRLTMSSSGLGTSRASSHVPPLTSQSQPPSHSTPHLNSSESFNNYKAYLKDDVQEVELIRDVILVAQGIESKLMRFDPKTESYRIPDNVRVSPHKKKICCSLAESGWLYNKIKQYVDQKKLDNTFGPIGLSFCVALQSELRSYLRLIAVLDTQLTEHGSDITGGLTLTRLALWFKEPIKNLKLVASLVDIAKGKKGGALLSIIHSYSWHGAIAHTSLVSNMLSLTVKPLFGIISRWIYTGTLEDPYNEFFVASDPQVKDDNLWHFKYSLRKSMIPSFLSADMARKIMLTGKSVVFIHRVCHDNTQLERRENVERARLTEGSAMFSQNEEDSFTNMIDVVYKETSKHLMEVLYTKYNFINHLKAMRRYLLLGQGDFIQQLMDLLVTELSKDASALYLHNLNGILETAIRSTNAQFEDKDILSRLDVRLLEISPGDLGWDVFSLDYRTRGPISTVFTSDTVIFYLRIFNFLWRAKRMEYALANLWRQKQQYSRMLRGMTELDDLLHSAHIIASEMIHFTQQIGYFINFEVIECAWDDLLHKVNQAEDLDHIIAAHQQFLDSIMTRCLMDEEHRPMFSQLRTIFDLIIKYQQILEGFLEKASRENEYRVEYMRNAARRDSQSEWATTEEREAAEKERRTEFIQLTLKQTRSQLKVLAQTYQGMVTKFLVMLATQTDDKLQALRFRLDFNEYYQQKEPFLASPQVLKKSKPPTASLLPGDTVMQPVGGLIGLLGGRVPDNTM</sequence>
<name>A0A7J7K9R9_BUGNE</name>
<dbReference type="Pfam" id="PF17681">
    <property type="entry name" value="GCP_N_terminal"/>
    <property type="match status" value="1"/>
</dbReference>
<feature type="domain" description="Gamma tubulin complex component C-terminal" evidence="7">
    <location>
        <begin position="509"/>
        <end position="839"/>
    </location>
</feature>